<evidence type="ECO:0000256" key="4">
    <source>
        <dbReference type="SAM" id="SignalP"/>
    </source>
</evidence>
<keyword evidence="1 4" id="KW-0732">Signal</keyword>
<reference evidence="6" key="2">
    <citation type="submission" date="2023-01" db="EMBL/GenBank/DDBJ databases">
        <title>Draft genome sequence of Sneathiella chinensis strain NBRC 103408.</title>
        <authorList>
            <person name="Sun Q."/>
            <person name="Mori K."/>
        </authorList>
    </citation>
    <scope>NUCLEOTIDE SEQUENCE</scope>
    <source>
        <strain evidence="6">NBRC 103408</strain>
    </source>
</reference>
<evidence type="ECO:0000256" key="3">
    <source>
        <dbReference type="RuleBase" id="RU363034"/>
    </source>
</evidence>
<evidence type="ECO:0000313" key="6">
    <source>
        <dbReference type="EMBL" id="GLQ06185.1"/>
    </source>
</evidence>
<dbReference type="PROSITE" id="PS00135">
    <property type="entry name" value="TRYPSIN_SER"/>
    <property type="match status" value="1"/>
</dbReference>
<evidence type="ECO:0000256" key="1">
    <source>
        <dbReference type="ARBA" id="ARBA00022729"/>
    </source>
</evidence>
<dbReference type="SUPFAM" id="SSF50494">
    <property type="entry name" value="Trypsin-like serine proteases"/>
    <property type="match status" value="1"/>
</dbReference>
<gene>
    <name evidence="6" type="ORF">GCM10007924_14060</name>
</gene>
<protein>
    <submittedName>
        <fullName evidence="6">Peptidase S1</fullName>
    </submittedName>
</protein>
<dbReference type="Gene3D" id="2.40.10.10">
    <property type="entry name" value="Trypsin-like serine proteases"/>
    <property type="match status" value="2"/>
</dbReference>
<dbReference type="PRINTS" id="PR00722">
    <property type="entry name" value="CHYMOTRYPSIN"/>
</dbReference>
<keyword evidence="2" id="KW-1015">Disulfide bond</keyword>
<feature type="domain" description="Peptidase S1" evidence="5">
    <location>
        <begin position="38"/>
        <end position="262"/>
    </location>
</feature>
<dbReference type="RefSeq" id="WP_169560241.1">
    <property type="nucleotide sequence ID" value="NZ_BSNF01000006.1"/>
</dbReference>
<dbReference type="EMBL" id="BSNF01000006">
    <property type="protein sequence ID" value="GLQ06185.1"/>
    <property type="molecule type" value="Genomic_DNA"/>
</dbReference>
<evidence type="ECO:0000256" key="2">
    <source>
        <dbReference type="ARBA" id="ARBA00023157"/>
    </source>
</evidence>
<dbReference type="Proteomes" id="UP001161409">
    <property type="component" value="Unassembled WGS sequence"/>
</dbReference>
<organism evidence="6 7">
    <name type="scientific">Sneathiella chinensis</name>
    <dbReference type="NCBI Taxonomy" id="349750"/>
    <lineage>
        <taxon>Bacteria</taxon>
        <taxon>Pseudomonadati</taxon>
        <taxon>Pseudomonadota</taxon>
        <taxon>Alphaproteobacteria</taxon>
        <taxon>Sneathiellales</taxon>
        <taxon>Sneathiellaceae</taxon>
        <taxon>Sneathiella</taxon>
    </lineage>
</organism>
<keyword evidence="3" id="KW-0720">Serine protease</keyword>
<proteinExistence type="predicted"/>
<name>A0ABQ5U3F4_9PROT</name>
<dbReference type="InterPro" id="IPR001254">
    <property type="entry name" value="Trypsin_dom"/>
</dbReference>
<keyword evidence="3" id="KW-0378">Hydrolase</keyword>
<keyword evidence="7" id="KW-1185">Reference proteome</keyword>
<evidence type="ECO:0000259" key="5">
    <source>
        <dbReference type="PROSITE" id="PS50240"/>
    </source>
</evidence>
<dbReference type="PROSITE" id="PS00134">
    <property type="entry name" value="TRYPSIN_HIS"/>
    <property type="match status" value="1"/>
</dbReference>
<dbReference type="InterPro" id="IPR033116">
    <property type="entry name" value="TRYPSIN_SER"/>
</dbReference>
<sequence>MALLRVTVVLVGAFLAMVGSAQATQPMKNGILQAPLGIKGKDDRSPVDITAFPWRTIGRVNRSGNFCTGILVAEDQVLTAAHCFWNKRTKRWSGATEFHFVAGYDKGRYAGHARGLRYRTAFAALPDLSVQPLPRDKDWAVLTLDKPLGKTFGFAEVSRRRLSEDALATADLVQAGYSRDYSHILTVHEKCRITHTARLDKGQAPIYFHQCDATNGDSGSPIFVKDGAGYRLIGLHSATARLKTGEVSGLAIPSSVFYPYLK</sequence>
<comment type="caution">
    <text evidence="6">The sequence shown here is derived from an EMBL/GenBank/DDBJ whole genome shotgun (WGS) entry which is preliminary data.</text>
</comment>
<keyword evidence="3" id="KW-0645">Protease</keyword>
<reference evidence="6" key="1">
    <citation type="journal article" date="2014" name="Int. J. Syst. Evol. Microbiol.">
        <title>Complete genome of a new Firmicutes species belonging to the dominant human colonic microbiota ('Ruminococcus bicirculans') reveals two chromosomes and a selective capacity to utilize plant glucans.</title>
        <authorList>
            <consortium name="NISC Comparative Sequencing Program"/>
            <person name="Wegmann U."/>
            <person name="Louis P."/>
            <person name="Goesmann A."/>
            <person name="Henrissat B."/>
            <person name="Duncan S.H."/>
            <person name="Flint H.J."/>
        </authorList>
    </citation>
    <scope>NUCLEOTIDE SEQUENCE</scope>
    <source>
        <strain evidence="6">NBRC 103408</strain>
    </source>
</reference>
<dbReference type="PROSITE" id="PS50240">
    <property type="entry name" value="TRYPSIN_DOM"/>
    <property type="match status" value="1"/>
</dbReference>
<dbReference type="InterPro" id="IPR050966">
    <property type="entry name" value="Glutamyl_endopeptidase"/>
</dbReference>
<evidence type="ECO:0000313" key="7">
    <source>
        <dbReference type="Proteomes" id="UP001161409"/>
    </source>
</evidence>
<dbReference type="Pfam" id="PF00089">
    <property type="entry name" value="Trypsin"/>
    <property type="match status" value="1"/>
</dbReference>
<feature type="signal peptide" evidence="4">
    <location>
        <begin position="1"/>
        <end position="23"/>
    </location>
</feature>
<dbReference type="InterPro" id="IPR043504">
    <property type="entry name" value="Peptidase_S1_PA_chymotrypsin"/>
</dbReference>
<dbReference type="InterPro" id="IPR009003">
    <property type="entry name" value="Peptidase_S1_PA"/>
</dbReference>
<accession>A0ABQ5U3F4</accession>
<dbReference type="InterPro" id="IPR001314">
    <property type="entry name" value="Peptidase_S1A"/>
</dbReference>
<dbReference type="PANTHER" id="PTHR15462">
    <property type="entry name" value="SERINE PROTEASE"/>
    <property type="match status" value="1"/>
</dbReference>
<dbReference type="PANTHER" id="PTHR15462:SF8">
    <property type="entry name" value="SERINE PROTEASE"/>
    <property type="match status" value="1"/>
</dbReference>
<dbReference type="InterPro" id="IPR018114">
    <property type="entry name" value="TRYPSIN_HIS"/>
</dbReference>
<feature type="chain" id="PRO_5045947109" evidence="4">
    <location>
        <begin position="24"/>
        <end position="262"/>
    </location>
</feature>